<evidence type="ECO:0000313" key="1">
    <source>
        <dbReference type="EMBL" id="TDN46140.1"/>
    </source>
</evidence>
<comment type="caution">
    <text evidence="1">The sequence shown here is derived from an EMBL/GenBank/DDBJ whole genome shotgun (WGS) entry which is preliminary data.</text>
</comment>
<organism evidence="1 2">
    <name type="scientific">Scandinavium goeteborgense</name>
    <dbReference type="NCBI Taxonomy" id="1851514"/>
    <lineage>
        <taxon>Bacteria</taxon>
        <taxon>Pseudomonadati</taxon>
        <taxon>Pseudomonadota</taxon>
        <taxon>Gammaproteobacteria</taxon>
        <taxon>Enterobacterales</taxon>
        <taxon>Enterobacteriaceae</taxon>
        <taxon>Scandinavium</taxon>
    </lineage>
</organism>
<protein>
    <submittedName>
        <fullName evidence="1">Uncharacterized protein</fullName>
    </submittedName>
</protein>
<gene>
    <name evidence="1" type="ORF">EC847_14710</name>
</gene>
<name>A0A4R6DMR0_SCAGO</name>
<keyword evidence="2" id="KW-1185">Reference proteome</keyword>
<proteinExistence type="predicted"/>
<dbReference type="Proteomes" id="UP000295530">
    <property type="component" value="Unassembled WGS sequence"/>
</dbReference>
<reference evidence="1 2" key="1">
    <citation type="submission" date="2019-03" db="EMBL/GenBank/DDBJ databases">
        <title>Genomic analyses of the natural microbiome of Caenorhabditis elegans.</title>
        <authorList>
            <person name="Samuel B."/>
        </authorList>
    </citation>
    <scope>NUCLEOTIDE SEQUENCE [LARGE SCALE GENOMIC DNA]</scope>
    <source>
        <strain evidence="1 2">BIGb0156</strain>
    </source>
</reference>
<sequence>MASRCKNLVSVPYSVREGLWITLWTRLRVNAKNPGLSVGVSYLFDAWQLYAGLPARPPSGCTACSANPFPTDLSYSKRHLPTNNT</sequence>
<dbReference type="EMBL" id="SNVX01000047">
    <property type="protein sequence ID" value="TDN46140.1"/>
    <property type="molecule type" value="Genomic_DNA"/>
</dbReference>
<evidence type="ECO:0000313" key="2">
    <source>
        <dbReference type="Proteomes" id="UP000295530"/>
    </source>
</evidence>
<accession>A0A4R6DMR0</accession>
<dbReference type="AlphaFoldDB" id="A0A4R6DMR0"/>